<dbReference type="RefSeq" id="WP_095351989.1">
    <property type="nucleotide sequence ID" value="NZ_JABUNT010000017.1"/>
</dbReference>
<reference evidence="2 3" key="1">
    <citation type="submission" date="2017-04" db="EMBL/GenBank/DDBJ databases">
        <title>Kefir bacterial isolates.</title>
        <authorList>
            <person name="Kim Y."/>
            <person name="Blasche S."/>
            <person name="Patil K.R."/>
        </authorList>
    </citation>
    <scope>NUCLEOTIDE SEQUENCE [LARGE SCALE GENOMIC DNA]</scope>
    <source>
        <strain evidence="2 3">KR-2</strain>
    </source>
</reference>
<evidence type="ECO:0000256" key="1">
    <source>
        <dbReference type="SAM" id="SignalP"/>
    </source>
</evidence>
<feature type="signal peptide" evidence="1">
    <location>
        <begin position="1"/>
        <end position="21"/>
    </location>
</feature>
<proteinExistence type="predicted"/>
<dbReference type="AlphaFoldDB" id="A0A270B6E1"/>
<name>A0A270B6E1_9PROT</name>
<feature type="chain" id="PRO_5013148417" evidence="1">
    <location>
        <begin position="22"/>
        <end position="97"/>
    </location>
</feature>
<accession>A0A270B6E1</accession>
<evidence type="ECO:0000313" key="3">
    <source>
        <dbReference type="Proteomes" id="UP000216033"/>
    </source>
</evidence>
<organism evidence="2 3">
    <name type="scientific">Acetobacter syzygii</name>
    <dbReference type="NCBI Taxonomy" id="146476"/>
    <lineage>
        <taxon>Bacteria</taxon>
        <taxon>Pseudomonadati</taxon>
        <taxon>Pseudomonadota</taxon>
        <taxon>Alphaproteobacteria</taxon>
        <taxon>Acetobacterales</taxon>
        <taxon>Acetobacteraceae</taxon>
        <taxon>Acetobacter</taxon>
    </lineage>
</organism>
<sequence length="97" mass="10322">MNCRSALSAVALLCLGGCAHGNLHTGSARPLKPPKVAQALYDPYAPYGSAPVRWSPSVATYDGSIVKPQDPMDQGDRPDYEHAKWGANYASEQAGTF</sequence>
<keyword evidence="3" id="KW-1185">Reference proteome</keyword>
<dbReference type="EMBL" id="NDFP01000020">
    <property type="protein sequence ID" value="PAL20577.1"/>
    <property type="molecule type" value="Genomic_DNA"/>
</dbReference>
<gene>
    <name evidence="2" type="ORF">B9K05_12815</name>
</gene>
<comment type="caution">
    <text evidence="2">The sequence shown here is derived from an EMBL/GenBank/DDBJ whole genome shotgun (WGS) entry which is preliminary data.</text>
</comment>
<keyword evidence="1" id="KW-0732">Signal</keyword>
<dbReference type="Proteomes" id="UP000216033">
    <property type="component" value="Unassembled WGS sequence"/>
</dbReference>
<dbReference type="OrthoDB" id="7219630at2"/>
<evidence type="ECO:0000313" key="2">
    <source>
        <dbReference type="EMBL" id="PAL20577.1"/>
    </source>
</evidence>
<protein>
    <submittedName>
        <fullName evidence="2">Uncharacterized protein</fullName>
    </submittedName>
</protein>